<keyword evidence="3" id="KW-0809">Transit peptide</keyword>
<gene>
    <name evidence="4" type="ORF">CVIRNUC_005321</name>
</gene>
<keyword evidence="2" id="KW-0806">Transcription termination</keyword>
<reference evidence="4 5" key="1">
    <citation type="submission" date="2023-10" db="EMBL/GenBank/DDBJ databases">
        <authorList>
            <person name="Maclean D."/>
            <person name="Macfadyen A."/>
        </authorList>
    </citation>
    <scope>NUCLEOTIDE SEQUENCE [LARGE SCALE GENOMIC DNA]</scope>
</reference>
<evidence type="ECO:0000313" key="5">
    <source>
        <dbReference type="Proteomes" id="UP001314263"/>
    </source>
</evidence>
<dbReference type="InterPro" id="IPR003690">
    <property type="entry name" value="MTERF"/>
</dbReference>
<keyword evidence="2" id="KW-0804">Transcription</keyword>
<dbReference type="GO" id="GO:0006353">
    <property type="term" value="P:DNA-templated transcription termination"/>
    <property type="evidence" value="ECO:0007669"/>
    <property type="project" value="UniProtKB-KW"/>
</dbReference>
<evidence type="ECO:0000256" key="1">
    <source>
        <dbReference type="ARBA" id="ARBA00007692"/>
    </source>
</evidence>
<dbReference type="Pfam" id="PF02536">
    <property type="entry name" value="mTERF"/>
    <property type="match status" value="1"/>
</dbReference>
<keyword evidence="2" id="KW-0805">Transcription regulation</keyword>
<sequence length="276" mass="31084">MRVAEITEEGWLHLKHIPHLLWELPEVLSSKQAHSNLLAVSRLLQSHGAPHSALSHAAAECPELFCLQTQEIAASLDFMRRDLKFSPLKVAEALEKGGPMLLRGAESFAQELADALGGLTWDEVTLLLERQPSLFGTSIEHAKKITKLLTAEGLTSEELQTLIKQHPGILKQRPADIRMKLALVTRVLGHKVNAVLGSPFLVFAKSITGNSGPRFSFVRKYLPEKGTHWAPSTLLRSTDKDFARMMGVPLQKYLTHKRSWQEEHRRRQRTPVHERQ</sequence>
<accession>A0AAV1I8I8</accession>
<keyword evidence="5" id="KW-1185">Reference proteome</keyword>
<evidence type="ECO:0000256" key="2">
    <source>
        <dbReference type="ARBA" id="ARBA00022472"/>
    </source>
</evidence>
<protein>
    <submittedName>
        <fullName evidence="4">Uncharacterized protein</fullName>
    </submittedName>
</protein>
<evidence type="ECO:0000313" key="4">
    <source>
        <dbReference type="EMBL" id="CAK0781237.1"/>
    </source>
</evidence>
<organism evidence="4 5">
    <name type="scientific">Coccomyxa viridis</name>
    <dbReference type="NCBI Taxonomy" id="1274662"/>
    <lineage>
        <taxon>Eukaryota</taxon>
        <taxon>Viridiplantae</taxon>
        <taxon>Chlorophyta</taxon>
        <taxon>core chlorophytes</taxon>
        <taxon>Trebouxiophyceae</taxon>
        <taxon>Trebouxiophyceae incertae sedis</taxon>
        <taxon>Coccomyxaceae</taxon>
        <taxon>Coccomyxa</taxon>
    </lineage>
</organism>
<comment type="caution">
    <text evidence="4">The sequence shown here is derived from an EMBL/GenBank/DDBJ whole genome shotgun (WGS) entry which is preliminary data.</text>
</comment>
<dbReference type="Proteomes" id="UP001314263">
    <property type="component" value="Unassembled WGS sequence"/>
</dbReference>
<name>A0AAV1I8I8_9CHLO</name>
<dbReference type="InterPro" id="IPR038538">
    <property type="entry name" value="MTERF_sf"/>
</dbReference>
<comment type="similarity">
    <text evidence="1">Belongs to the mTERF family.</text>
</comment>
<evidence type="ECO:0000256" key="3">
    <source>
        <dbReference type="ARBA" id="ARBA00022946"/>
    </source>
</evidence>
<dbReference type="AlphaFoldDB" id="A0AAV1I8I8"/>
<dbReference type="GO" id="GO:0003676">
    <property type="term" value="F:nucleic acid binding"/>
    <property type="evidence" value="ECO:0007669"/>
    <property type="project" value="InterPro"/>
</dbReference>
<dbReference type="EMBL" id="CAUYUE010000006">
    <property type="protein sequence ID" value="CAK0781237.1"/>
    <property type="molecule type" value="Genomic_DNA"/>
</dbReference>
<proteinExistence type="inferred from homology"/>
<dbReference type="Gene3D" id="1.25.70.10">
    <property type="entry name" value="Transcription termination factor 3, mitochondrial"/>
    <property type="match status" value="1"/>
</dbReference>